<dbReference type="Proteomes" id="UP000024635">
    <property type="component" value="Unassembled WGS sequence"/>
</dbReference>
<evidence type="ECO:0000313" key="2">
    <source>
        <dbReference type="Proteomes" id="UP000024635"/>
    </source>
</evidence>
<name>A0A016U9B8_9BILA</name>
<sequence>MHASGDCFLSIRVAVNRNEADPVYRELESKKVLKNVYLMERVWRLSIIPNSFFFQSIPPRRRLANYCGTYKKFIKSVSVHWAQGYST</sequence>
<organism evidence="1 2">
    <name type="scientific">Ancylostoma ceylanicum</name>
    <dbReference type="NCBI Taxonomy" id="53326"/>
    <lineage>
        <taxon>Eukaryota</taxon>
        <taxon>Metazoa</taxon>
        <taxon>Ecdysozoa</taxon>
        <taxon>Nematoda</taxon>
        <taxon>Chromadorea</taxon>
        <taxon>Rhabditida</taxon>
        <taxon>Rhabditina</taxon>
        <taxon>Rhabditomorpha</taxon>
        <taxon>Strongyloidea</taxon>
        <taxon>Ancylostomatidae</taxon>
        <taxon>Ancylostomatinae</taxon>
        <taxon>Ancylostoma</taxon>
    </lineage>
</organism>
<evidence type="ECO:0000313" key="1">
    <source>
        <dbReference type="EMBL" id="EYC11909.1"/>
    </source>
</evidence>
<keyword evidence="2" id="KW-1185">Reference proteome</keyword>
<accession>A0A016U9B8</accession>
<protein>
    <submittedName>
        <fullName evidence="1">Uncharacterized protein</fullName>
    </submittedName>
</protein>
<gene>
    <name evidence="1" type="primary">Acey_s0049.g1846</name>
    <name evidence="1" type="ORF">Y032_0049g1846</name>
</gene>
<reference evidence="2" key="1">
    <citation type="journal article" date="2015" name="Nat. Genet.">
        <title>The genome and transcriptome of the zoonotic hookworm Ancylostoma ceylanicum identify infection-specific gene families.</title>
        <authorList>
            <person name="Schwarz E.M."/>
            <person name="Hu Y."/>
            <person name="Antoshechkin I."/>
            <person name="Miller M.M."/>
            <person name="Sternberg P.W."/>
            <person name="Aroian R.V."/>
        </authorList>
    </citation>
    <scope>NUCLEOTIDE SEQUENCE</scope>
    <source>
        <strain evidence="2">HY135</strain>
    </source>
</reference>
<proteinExistence type="predicted"/>
<dbReference type="EMBL" id="JARK01001385">
    <property type="protein sequence ID" value="EYC11909.1"/>
    <property type="molecule type" value="Genomic_DNA"/>
</dbReference>
<comment type="caution">
    <text evidence="1">The sequence shown here is derived from an EMBL/GenBank/DDBJ whole genome shotgun (WGS) entry which is preliminary data.</text>
</comment>
<dbReference type="AlphaFoldDB" id="A0A016U9B8"/>